<dbReference type="Gene3D" id="3.30.950.30">
    <property type="entry name" value="Schlafen, AAA domain"/>
    <property type="match status" value="1"/>
</dbReference>
<dbReference type="InterPro" id="IPR038461">
    <property type="entry name" value="Schlafen_AlbA_2_dom_sf"/>
</dbReference>
<evidence type="ECO:0000313" key="2">
    <source>
        <dbReference type="EMBL" id="MBK0400404.1"/>
    </source>
</evidence>
<protein>
    <submittedName>
        <fullName evidence="2">ATP-binding protein</fullName>
    </submittedName>
</protein>
<dbReference type="GO" id="GO:0005524">
    <property type="term" value="F:ATP binding"/>
    <property type="evidence" value="ECO:0007669"/>
    <property type="project" value="UniProtKB-KW"/>
</dbReference>
<dbReference type="AlphaFoldDB" id="A0A8J7MAC9"/>
<accession>A0A8J7MAC9</accession>
<comment type="caution">
    <text evidence="2">The sequence shown here is derived from an EMBL/GenBank/DDBJ whole genome shotgun (WGS) entry which is preliminary data.</text>
</comment>
<proteinExistence type="predicted"/>
<dbReference type="EMBL" id="JAEHHL010000008">
    <property type="protein sequence ID" value="MBK0400404.1"/>
    <property type="molecule type" value="Genomic_DNA"/>
</dbReference>
<dbReference type="Pfam" id="PF04326">
    <property type="entry name" value="SLFN_AlbA_2"/>
    <property type="match status" value="1"/>
</dbReference>
<dbReference type="InterPro" id="IPR007421">
    <property type="entry name" value="Schlafen_AlbA_2_dom"/>
</dbReference>
<evidence type="ECO:0000313" key="3">
    <source>
        <dbReference type="Proteomes" id="UP000655420"/>
    </source>
</evidence>
<keyword evidence="2" id="KW-0547">Nucleotide-binding</keyword>
<organism evidence="2 3">
    <name type="scientific">Thermohalobaculum xanthum</name>
    <dbReference type="NCBI Taxonomy" id="2753746"/>
    <lineage>
        <taxon>Bacteria</taxon>
        <taxon>Pseudomonadati</taxon>
        <taxon>Pseudomonadota</taxon>
        <taxon>Alphaproteobacteria</taxon>
        <taxon>Rhodobacterales</taxon>
        <taxon>Paracoccaceae</taxon>
        <taxon>Thermohalobaculum</taxon>
    </lineage>
</organism>
<dbReference type="PANTHER" id="PTHR30595">
    <property type="entry name" value="GLPR-RELATED TRANSCRIPTIONAL REPRESSOR"/>
    <property type="match status" value="1"/>
</dbReference>
<dbReference type="PANTHER" id="PTHR30595:SF6">
    <property type="entry name" value="SCHLAFEN ALBA-2 DOMAIN-CONTAINING PROTEIN"/>
    <property type="match status" value="1"/>
</dbReference>
<sequence length="260" mass="29831">MAMKINELHYSPFERGVKDLNSKDLECLRDVSEGWHIEYKREIPNPKTIAKSVSSFANTYGGWIFYGIGQRSDADPVAESFPGIDDADCEKKISSIKEAVKFHVSPSPFFEVFKIDGPNNIIGLGENRSIIGIFVPRSNTAPHIHSSGVIFSRVSDLSDPRPLNDRYLIDELFKRQEMLSEWYKRWQDRDPVFSNAEQEKCYFRFMLIADLSREKNDWRELNLSDLKKTLTKKDKKMPSIKFDAFYVSPSGFIAQQQGGG</sequence>
<evidence type="ECO:0000259" key="1">
    <source>
        <dbReference type="Pfam" id="PF04326"/>
    </source>
</evidence>
<feature type="domain" description="Schlafen AlbA-2" evidence="1">
    <location>
        <begin position="33"/>
        <end position="159"/>
    </location>
</feature>
<reference evidence="2" key="1">
    <citation type="submission" date="2020-12" db="EMBL/GenBank/DDBJ databases">
        <title>Bacterial taxonomy.</title>
        <authorList>
            <person name="Pan X."/>
        </authorList>
    </citation>
    <scope>NUCLEOTIDE SEQUENCE</scope>
    <source>
        <strain evidence="2">M0105</strain>
    </source>
</reference>
<gene>
    <name evidence="2" type="ORF">H0I76_14480</name>
</gene>
<keyword evidence="3" id="KW-1185">Reference proteome</keyword>
<keyword evidence="2" id="KW-0067">ATP-binding</keyword>
<name>A0A8J7MAC9_9RHOB</name>
<dbReference type="Proteomes" id="UP000655420">
    <property type="component" value="Unassembled WGS sequence"/>
</dbReference>